<sequence length="405" mass="43178">MRLSLTLCIALALAGSLAGAEPILLKRGINGDLWHNWGSIAELRADPEALAVFPDWRRMVTPAMMEALSEQGFDFIRMPTDPGPALAAGPGAEQDRLIDGMIAAVQMGLDADLKVILDLHPLPRGAEIGGIESLLGSHFPDYVALVARIAQRLAELPQDRVALELLNEPSFDCEGVYAGAPPKWPAMQAELHAAARAEAPDLTIILTGACWGQANALASLDPAHIGDDSVLWTFHSYVPFAYSHQGAVWTEAPVRYLRDLPYPPSLMTPDTAARVIADSAARMAEAEGLADEGAIAREVEAYAGTADSDATYEIAVAASWADAHGIPRDRILLGEFGALHTADGVTQPIEWYHAFLADKRRAAEAAGMGWAVLSWKGDMGVADPEAPDRRLSPGTCRALGLPCGN</sequence>
<evidence type="ECO:0000256" key="7">
    <source>
        <dbReference type="RuleBase" id="RU361153"/>
    </source>
</evidence>
<dbReference type="Pfam" id="PF00150">
    <property type="entry name" value="Cellulase"/>
    <property type="match status" value="1"/>
</dbReference>
<dbReference type="PANTHER" id="PTHR31297:SF41">
    <property type="entry name" value="ENDOGLUCANASE, PUTATIVE (AFU_ORTHOLOGUE AFUA_5G01830)-RELATED"/>
    <property type="match status" value="1"/>
</dbReference>
<dbReference type="GO" id="GO:0016787">
    <property type="term" value="F:hydrolase activity"/>
    <property type="evidence" value="ECO:0007669"/>
    <property type="project" value="UniProtKB-KW"/>
</dbReference>
<keyword evidence="5 7" id="KW-0326">Glycosidase</keyword>
<feature type="chain" id="PRO_5045892648" evidence="8">
    <location>
        <begin position="21"/>
        <end position="405"/>
    </location>
</feature>
<comment type="caution">
    <text evidence="10">The sequence shown here is derived from an EMBL/GenBank/DDBJ whole genome shotgun (WGS) entry which is preliminary data.</text>
</comment>
<keyword evidence="11" id="KW-1185">Reference proteome</keyword>
<dbReference type="Gene3D" id="3.20.20.80">
    <property type="entry name" value="Glycosidases"/>
    <property type="match status" value="1"/>
</dbReference>
<evidence type="ECO:0000256" key="1">
    <source>
        <dbReference type="ARBA" id="ARBA00005641"/>
    </source>
</evidence>
<proteinExistence type="inferred from homology"/>
<protein>
    <submittedName>
        <fullName evidence="10">Glycoside hydrolase family 5 protein</fullName>
    </submittedName>
</protein>
<evidence type="ECO:0000256" key="3">
    <source>
        <dbReference type="ARBA" id="ARBA00023001"/>
    </source>
</evidence>
<evidence type="ECO:0000259" key="9">
    <source>
        <dbReference type="Pfam" id="PF00150"/>
    </source>
</evidence>
<dbReference type="RefSeq" id="WP_166402891.1">
    <property type="nucleotide sequence ID" value="NZ_JAANHS010000005.1"/>
</dbReference>
<evidence type="ECO:0000313" key="11">
    <source>
        <dbReference type="Proteomes" id="UP001515660"/>
    </source>
</evidence>
<keyword evidence="6" id="KW-0624">Polysaccharide degradation</keyword>
<evidence type="ECO:0000256" key="8">
    <source>
        <dbReference type="SAM" id="SignalP"/>
    </source>
</evidence>
<dbReference type="InterPro" id="IPR050386">
    <property type="entry name" value="Glycosyl_hydrolase_5"/>
</dbReference>
<dbReference type="PANTHER" id="PTHR31297">
    <property type="entry name" value="GLUCAN ENDO-1,6-BETA-GLUCOSIDASE B"/>
    <property type="match status" value="1"/>
</dbReference>
<dbReference type="InterPro" id="IPR001547">
    <property type="entry name" value="Glyco_hydro_5"/>
</dbReference>
<keyword evidence="3" id="KW-0136">Cellulose degradation</keyword>
<feature type="signal peptide" evidence="8">
    <location>
        <begin position="1"/>
        <end position="20"/>
    </location>
</feature>
<dbReference type="SUPFAM" id="SSF51445">
    <property type="entry name" value="(Trans)glycosidases"/>
    <property type="match status" value="1"/>
</dbReference>
<evidence type="ECO:0000313" key="10">
    <source>
        <dbReference type="EMBL" id="NHB76864.1"/>
    </source>
</evidence>
<dbReference type="EMBL" id="JAANHS010000005">
    <property type="protein sequence ID" value="NHB76864.1"/>
    <property type="molecule type" value="Genomic_DNA"/>
</dbReference>
<evidence type="ECO:0000256" key="6">
    <source>
        <dbReference type="ARBA" id="ARBA00023326"/>
    </source>
</evidence>
<keyword evidence="2 7" id="KW-0378">Hydrolase</keyword>
<dbReference type="Proteomes" id="UP001515660">
    <property type="component" value="Unassembled WGS sequence"/>
</dbReference>
<reference evidence="10 11" key="1">
    <citation type="journal article" date="2022" name="Microorganisms">
        <title>Genome Sequence and Characterization of a Xanthorhodopsin-Containing, Aerobic Anoxygenic Phototrophic Rhodobacter Species, Isolated from Mesophilic Conditions at Yellowstone National Park.</title>
        <authorList>
            <person name="Kyndt J.A."/>
            <person name="Robertson S."/>
            <person name="Shoffstall I.B."/>
            <person name="Ramaley R.F."/>
            <person name="Meyer T.E."/>
        </authorList>
    </citation>
    <scope>NUCLEOTIDE SEQUENCE [LARGE SCALE GENOMIC DNA]</scope>
    <source>
        <strain evidence="10 11">M37P</strain>
    </source>
</reference>
<keyword evidence="8" id="KW-0732">Signal</keyword>
<gene>
    <name evidence="10" type="ORF">G8O29_08935</name>
</gene>
<comment type="similarity">
    <text evidence="1 7">Belongs to the glycosyl hydrolase 5 (cellulase A) family.</text>
</comment>
<evidence type="ECO:0000256" key="2">
    <source>
        <dbReference type="ARBA" id="ARBA00022801"/>
    </source>
</evidence>
<evidence type="ECO:0000256" key="5">
    <source>
        <dbReference type="ARBA" id="ARBA00023295"/>
    </source>
</evidence>
<organism evidence="10 11">
    <name type="scientific">Rhodobacter calidifons</name>
    <dbReference type="NCBI Taxonomy" id="2715277"/>
    <lineage>
        <taxon>Bacteria</taxon>
        <taxon>Pseudomonadati</taxon>
        <taxon>Pseudomonadota</taxon>
        <taxon>Alphaproteobacteria</taxon>
        <taxon>Rhodobacterales</taxon>
        <taxon>Rhodobacter group</taxon>
        <taxon>Rhodobacter</taxon>
    </lineage>
</organism>
<evidence type="ECO:0000256" key="4">
    <source>
        <dbReference type="ARBA" id="ARBA00023277"/>
    </source>
</evidence>
<accession>A0ABX0G6V7</accession>
<dbReference type="InterPro" id="IPR017853">
    <property type="entry name" value="GH"/>
</dbReference>
<feature type="domain" description="Glycoside hydrolase family 5" evidence="9">
    <location>
        <begin position="60"/>
        <end position="375"/>
    </location>
</feature>
<keyword evidence="4" id="KW-0119">Carbohydrate metabolism</keyword>
<name>A0ABX0G6V7_9RHOB</name>